<evidence type="ECO:0000256" key="4">
    <source>
        <dbReference type="ARBA" id="ARBA00022801"/>
    </source>
</evidence>
<comment type="function">
    <text evidence="5">Toxic component of a toxin-antitoxin (TA) system. An RNase.</text>
</comment>
<keyword evidence="5" id="KW-0800">Toxin</keyword>
<dbReference type="PATRIC" id="fig|1107882.3.peg.4478"/>
<keyword evidence="2 5" id="KW-0540">Nuclease</keyword>
<keyword evidence="1 5" id="KW-1277">Toxin-antitoxin system</keyword>
<evidence type="ECO:0000256" key="3">
    <source>
        <dbReference type="ARBA" id="ARBA00022723"/>
    </source>
</evidence>
<protein>
    <recommendedName>
        <fullName evidence="5">Ribonuclease VapC</fullName>
        <shortName evidence="5">RNase VapC</shortName>
        <ecNumber evidence="5">3.1.-.-</ecNumber>
    </recommendedName>
    <alternativeName>
        <fullName evidence="5">Toxin VapC</fullName>
    </alternativeName>
</protein>
<feature type="binding site" evidence="5">
    <location>
        <position position="102"/>
    </location>
    <ligand>
        <name>Mg(2+)</name>
        <dbReference type="ChEBI" id="CHEBI:18420"/>
    </ligand>
</feature>
<dbReference type="RefSeq" id="WP_008838183.1">
    <property type="nucleotide sequence ID" value="NZ_AHAM01000186.1"/>
</dbReference>
<dbReference type="Pfam" id="PF01850">
    <property type="entry name" value="PIN"/>
    <property type="match status" value="1"/>
</dbReference>
<proteinExistence type="inferred from homology"/>
<evidence type="ECO:0000259" key="6">
    <source>
        <dbReference type="Pfam" id="PF01850"/>
    </source>
</evidence>
<dbReference type="GO" id="GO:0004540">
    <property type="term" value="F:RNA nuclease activity"/>
    <property type="evidence" value="ECO:0007669"/>
    <property type="project" value="InterPro"/>
</dbReference>
<evidence type="ECO:0000313" key="8">
    <source>
        <dbReference type="Proteomes" id="UP000003250"/>
    </source>
</evidence>
<name>H0HWM6_9HYPH</name>
<keyword evidence="4 5" id="KW-0378">Hydrolase</keyword>
<evidence type="ECO:0000256" key="1">
    <source>
        <dbReference type="ARBA" id="ARBA00022649"/>
    </source>
</evidence>
<dbReference type="InterPro" id="IPR029060">
    <property type="entry name" value="PIN-like_dom_sf"/>
</dbReference>
<dbReference type="GO" id="GO:0000287">
    <property type="term" value="F:magnesium ion binding"/>
    <property type="evidence" value="ECO:0007669"/>
    <property type="project" value="UniProtKB-UniRule"/>
</dbReference>
<dbReference type="CDD" id="cd09871">
    <property type="entry name" value="PIN_MtVapC28-VapC30-like"/>
    <property type="match status" value="1"/>
</dbReference>
<evidence type="ECO:0000256" key="5">
    <source>
        <dbReference type="HAMAP-Rule" id="MF_00265"/>
    </source>
</evidence>
<dbReference type="GO" id="GO:0016787">
    <property type="term" value="F:hydrolase activity"/>
    <property type="evidence" value="ECO:0007669"/>
    <property type="project" value="UniProtKB-KW"/>
</dbReference>
<dbReference type="OrthoDB" id="32625at2"/>
<gene>
    <name evidence="5" type="primary">vapC</name>
    <name evidence="7" type="ORF">MAXJ12_22947</name>
</gene>
<feature type="binding site" evidence="5">
    <location>
        <position position="4"/>
    </location>
    <ligand>
        <name>Mg(2+)</name>
        <dbReference type="ChEBI" id="CHEBI:18420"/>
    </ligand>
</feature>
<comment type="cofactor">
    <cofactor evidence="5">
        <name>Mg(2+)</name>
        <dbReference type="ChEBI" id="CHEBI:18420"/>
    </cofactor>
</comment>
<evidence type="ECO:0000313" key="7">
    <source>
        <dbReference type="EMBL" id="EHK54899.1"/>
    </source>
</evidence>
<dbReference type="EMBL" id="AHAM01000186">
    <property type="protein sequence ID" value="EHK54899.1"/>
    <property type="molecule type" value="Genomic_DNA"/>
</dbReference>
<dbReference type="GO" id="GO:0090729">
    <property type="term" value="F:toxin activity"/>
    <property type="evidence" value="ECO:0007669"/>
    <property type="project" value="UniProtKB-KW"/>
</dbReference>
<keyword evidence="8" id="KW-1185">Reference proteome</keyword>
<feature type="domain" description="PIN" evidence="6">
    <location>
        <begin position="1"/>
        <end position="127"/>
    </location>
</feature>
<dbReference type="InterPro" id="IPR022907">
    <property type="entry name" value="VapC_family"/>
</dbReference>
<dbReference type="Gene3D" id="3.40.50.1010">
    <property type="entry name" value="5'-nuclease"/>
    <property type="match status" value="1"/>
</dbReference>
<comment type="similarity">
    <text evidence="5">Belongs to the PINc/VapC protein family.</text>
</comment>
<dbReference type="InterPro" id="IPR002716">
    <property type="entry name" value="PIN_dom"/>
</dbReference>
<reference evidence="7 8" key="1">
    <citation type="journal article" date="2012" name="J. Bacteriol.">
        <title>Draft Genome Sequence of Mesorhizobium alhagi CCNWXJ12-2T, a Novel Salt-Resistant Species Isolated from the Desert of Northwestern China.</title>
        <authorList>
            <person name="Zhou M."/>
            <person name="Chen W."/>
            <person name="Chen H."/>
            <person name="Wei G."/>
        </authorList>
    </citation>
    <scope>NUCLEOTIDE SEQUENCE [LARGE SCALE GENOMIC DNA]</scope>
    <source>
        <strain evidence="7 8">CCNWXJ12-2</strain>
    </source>
</reference>
<dbReference type="Proteomes" id="UP000003250">
    <property type="component" value="Unassembled WGS sequence"/>
</dbReference>
<dbReference type="SUPFAM" id="SSF88723">
    <property type="entry name" value="PIN domain-like"/>
    <property type="match status" value="1"/>
</dbReference>
<organism evidence="7 8">
    <name type="scientific">Mesorhizobium alhagi CCNWXJ12-2</name>
    <dbReference type="NCBI Taxonomy" id="1107882"/>
    <lineage>
        <taxon>Bacteria</taxon>
        <taxon>Pseudomonadati</taxon>
        <taxon>Pseudomonadota</taxon>
        <taxon>Alphaproteobacteria</taxon>
        <taxon>Hyphomicrobiales</taxon>
        <taxon>Phyllobacteriaceae</taxon>
        <taxon>Allomesorhizobium</taxon>
    </lineage>
</organism>
<dbReference type="AlphaFoldDB" id="H0HWM6"/>
<keyword evidence="3 5" id="KW-0479">Metal-binding</keyword>
<keyword evidence="5" id="KW-0460">Magnesium</keyword>
<accession>H0HWM6</accession>
<sequence length="131" mass="14494">MFIDASALVAIIDREADWKDLAAKLEQADNRLTSPLAIWEAANAMERLRAWGFDEAERTVSSFLEAMEISTVDVTAQIGREALRAARLYGKGRHSARLNFGDCFAYACAKVLNVPLLCKGDDFPQTDIELA</sequence>
<dbReference type="HAMAP" id="MF_00265">
    <property type="entry name" value="VapC_Nob1"/>
    <property type="match status" value="1"/>
</dbReference>
<evidence type="ECO:0000256" key="2">
    <source>
        <dbReference type="ARBA" id="ARBA00022722"/>
    </source>
</evidence>
<dbReference type="EC" id="3.1.-.-" evidence="5"/>